<evidence type="ECO:0000313" key="4">
    <source>
        <dbReference type="EMBL" id="STQ86102.1"/>
    </source>
</evidence>
<dbReference type="PROSITE" id="PS50005">
    <property type="entry name" value="TPR"/>
    <property type="match status" value="2"/>
</dbReference>
<dbReference type="Gene3D" id="3.40.50.2000">
    <property type="entry name" value="Glycogen Phosphorylase B"/>
    <property type="match status" value="1"/>
</dbReference>
<dbReference type="SUPFAM" id="SSF53756">
    <property type="entry name" value="UDP-Glycosyltransferase/glycogen phosphorylase"/>
    <property type="match status" value="1"/>
</dbReference>
<organism evidence="4 7">
    <name type="scientific">Helicobacter muridarum</name>
    <dbReference type="NCBI Taxonomy" id="216"/>
    <lineage>
        <taxon>Bacteria</taxon>
        <taxon>Pseudomonadati</taxon>
        <taxon>Campylobacterota</taxon>
        <taxon>Epsilonproteobacteria</taxon>
        <taxon>Campylobacterales</taxon>
        <taxon>Helicobacteraceae</taxon>
        <taxon>Helicobacter</taxon>
    </lineage>
</organism>
<accession>A0A099TZ24</accession>
<dbReference type="Pfam" id="PF07719">
    <property type="entry name" value="TPR_2"/>
    <property type="match status" value="2"/>
</dbReference>
<sequence length="640" mass="73483">MDMDVVRHHFKNAKYAKCAEFCLKIIKNNIENIEAWSLCALSYEKLGRRDEAIECLQEALKIDKISGGDNAFSLSVNLAEFYRRNNMTLQAIALLNGFLPREDGNLHFNLAKCYADLHDYEQSIKHYAIAIQINPSDMHAVFNLANQQAAIGSIKTALKYYLLAYEGGVDDAGINLAQIYSELGKMDFALEIYKKLEPIYNKDSNFYFNYANTLWVSGNIEQARQKYINAISIHADVRYIINLAYLLLSIEDFNSGFPLYEYRRNLLAQIRANSFPRHFLDFGLDNRDSLLTFIRDKKIAIYHEQGFGDSIMFARFIPRLVCRAKTIFVSKELELLFSCFGLDVKTSISQDYDISIPMPSLAFLLADSASIRESLSEFSDLLKKYLNSSDNKQIESNIKHHLGILNDTEAKPSLIDDSNNQDANLLIKNDNTNSISMNTILQSYNLPKQDNLSLKHAKTYTSYKININKKTRLKHNKLDSINKNPNKILRVGLNFSSNPNFQDARKKSIYPKKLLEALPRNGMKYISLQYEGFDLDLADEYGVIDMSKYIRNFLDSALIIKNLDIVISIDSAIAHLSATLGVETLVLLHKKHDWRWGRIGANNGTIWYDKVKLFIQESPNRWDKPLKGLRKYLVKRYQSF</sequence>
<evidence type="ECO:0000313" key="6">
    <source>
        <dbReference type="Proteomes" id="UP000029922"/>
    </source>
</evidence>
<dbReference type="EMBL" id="UGJE01000002">
    <property type="protein sequence ID" value="STQ86102.1"/>
    <property type="molecule type" value="Genomic_DNA"/>
</dbReference>
<keyword evidence="1" id="KW-0677">Repeat</keyword>
<dbReference type="PANTHER" id="PTHR12558:SF13">
    <property type="entry name" value="CELL DIVISION CYCLE PROTEIN 27 HOMOLOG"/>
    <property type="match status" value="1"/>
</dbReference>
<feature type="repeat" description="TPR" evidence="3">
    <location>
        <begin position="104"/>
        <end position="137"/>
    </location>
</feature>
<evidence type="ECO:0000313" key="5">
    <source>
        <dbReference type="EMBL" id="TLE00051.1"/>
    </source>
</evidence>
<dbReference type="InterPro" id="IPR019734">
    <property type="entry name" value="TPR_rpt"/>
</dbReference>
<dbReference type="SMART" id="SM00028">
    <property type="entry name" value="TPR"/>
    <property type="match status" value="4"/>
</dbReference>
<protein>
    <submittedName>
        <fullName evidence="4">TPR repeat-containing protein</fullName>
    </submittedName>
    <submittedName>
        <fullName evidence="5">Tetratricopeptide repeat protein</fullName>
    </submittedName>
</protein>
<proteinExistence type="predicted"/>
<evidence type="ECO:0000313" key="7">
    <source>
        <dbReference type="Proteomes" id="UP000255139"/>
    </source>
</evidence>
<dbReference type="Proteomes" id="UP000255139">
    <property type="component" value="Unassembled WGS sequence"/>
</dbReference>
<dbReference type="STRING" id="216.LS73_06215"/>
<dbReference type="AlphaFoldDB" id="A0A099TZ24"/>
<keyword evidence="2 3" id="KW-0802">TPR repeat</keyword>
<dbReference type="Gene3D" id="1.25.40.10">
    <property type="entry name" value="Tetratricopeptide repeat domain"/>
    <property type="match status" value="3"/>
</dbReference>
<evidence type="ECO:0000256" key="2">
    <source>
        <dbReference type="ARBA" id="ARBA00022803"/>
    </source>
</evidence>
<reference evidence="4 7" key="2">
    <citation type="submission" date="2018-06" db="EMBL/GenBank/DDBJ databases">
        <authorList>
            <consortium name="Pathogen Informatics"/>
            <person name="Doyle S."/>
        </authorList>
    </citation>
    <scope>NUCLEOTIDE SEQUENCE [LARGE SCALE GENOMIC DNA]</scope>
    <source>
        <strain evidence="4 7">NCTC12714</strain>
    </source>
</reference>
<dbReference type="Proteomes" id="UP000029922">
    <property type="component" value="Unassembled WGS sequence"/>
</dbReference>
<dbReference type="RefSeq" id="WP_034558355.1">
    <property type="nucleotide sequence ID" value="NZ_FZML01000012.1"/>
</dbReference>
<keyword evidence="7" id="KW-1185">Reference proteome</keyword>
<name>A0A099TZ24_9HELI</name>
<evidence type="ECO:0000256" key="1">
    <source>
        <dbReference type="ARBA" id="ARBA00022737"/>
    </source>
</evidence>
<dbReference type="PANTHER" id="PTHR12558">
    <property type="entry name" value="CELL DIVISION CYCLE 16,23,27"/>
    <property type="match status" value="1"/>
</dbReference>
<gene>
    <name evidence="5" type="ORF">LS73_005840</name>
    <name evidence="4" type="ORF">NCTC12714_00893</name>
</gene>
<dbReference type="EMBL" id="JRPD02000011">
    <property type="protein sequence ID" value="TLE00051.1"/>
    <property type="molecule type" value="Genomic_DNA"/>
</dbReference>
<dbReference type="SUPFAM" id="SSF81901">
    <property type="entry name" value="HCP-like"/>
    <property type="match status" value="1"/>
</dbReference>
<evidence type="ECO:0000256" key="3">
    <source>
        <dbReference type="PROSITE-ProRule" id="PRU00339"/>
    </source>
</evidence>
<dbReference type="OrthoDB" id="9814129at2"/>
<feature type="repeat" description="TPR" evidence="3">
    <location>
        <begin position="33"/>
        <end position="66"/>
    </location>
</feature>
<dbReference type="Pfam" id="PF13176">
    <property type="entry name" value="TPR_7"/>
    <property type="match status" value="1"/>
</dbReference>
<dbReference type="InterPro" id="IPR013105">
    <property type="entry name" value="TPR_2"/>
</dbReference>
<reference evidence="5 6" key="1">
    <citation type="journal article" date="2014" name="Genome Announc.">
        <title>Draft genome sequences of eight enterohepatic helicobacter species isolated from both laboratory and wild rodents.</title>
        <authorList>
            <person name="Sheh A."/>
            <person name="Shen Z."/>
            <person name="Fox J.G."/>
        </authorList>
    </citation>
    <scope>NUCLEOTIDE SEQUENCE [LARGE SCALE GENOMIC DNA]</scope>
    <source>
        <strain evidence="5 6">ST1</strain>
    </source>
</reference>
<dbReference type="InterPro" id="IPR011990">
    <property type="entry name" value="TPR-like_helical_dom_sf"/>
</dbReference>